<evidence type="ECO:0000256" key="3">
    <source>
        <dbReference type="SAM" id="Phobius"/>
    </source>
</evidence>
<keyword evidence="3" id="KW-0812">Transmembrane</keyword>
<keyword evidence="3" id="KW-0472">Membrane</keyword>
<evidence type="ECO:0000313" key="6">
    <source>
        <dbReference type="Proteomes" id="UP000572817"/>
    </source>
</evidence>
<protein>
    <submittedName>
        <fullName evidence="4">Short-chain dehydrogenase/reductase SDR</fullName>
    </submittedName>
</protein>
<comment type="caution">
    <text evidence="4">The sequence shown here is derived from an EMBL/GenBank/DDBJ whole genome shotgun (WGS) entry which is preliminary data.</text>
</comment>
<dbReference type="PRINTS" id="PR00081">
    <property type="entry name" value="GDHRDH"/>
</dbReference>
<evidence type="ECO:0000256" key="1">
    <source>
        <dbReference type="ARBA" id="ARBA00006484"/>
    </source>
</evidence>
<dbReference type="InterPro" id="IPR036291">
    <property type="entry name" value="NAD(P)-bd_dom_sf"/>
</dbReference>
<dbReference type="GO" id="GO:0050664">
    <property type="term" value="F:oxidoreductase activity, acting on NAD(P)H, oxygen as acceptor"/>
    <property type="evidence" value="ECO:0007669"/>
    <property type="project" value="TreeGrafter"/>
</dbReference>
<dbReference type="EMBL" id="WWBZ02000014">
    <property type="protein sequence ID" value="KAF4310538.1"/>
    <property type="molecule type" value="Genomic_DNA"/>
</dbReference>
<accession>A0A8H4IPF2</accession>
<dbReference type="Proteomes" id="UP000572817">
    <property type="component" value="Unassembled WGS sequence"/>
</dbReference>
<organism evidence="4 6">
    <name type="scientific">Botryosphaeria dothidea</name>
    <dbReference type="NCBI Taxonomy" id="55169"/>
    <lineage>
        <taxon>Eukaryota</taxon>
        <taxon>Fungi</taxon>
        <taxon>Dikarya</taxon>
        <taxon>Ascomycota</taxon>
        <taxon>Pezizomycotina</taxon>
        <taxon>Dothideomycetes</taxon>
        <taxon>Dothideomycetes incertae sedis</taxon>
        <taxon>Botryosphaeriales</taxon>
        <taxon>Botryosphaeriaceae</taxon>
        <taxon>Botryosphaeria</taxon>
    </lineage>
</organism>
<dbReference type="PANTHER" id="PTHR43008:SF4">
    <property type="entry name" value="CHAIN DEHYDROGENASE, PUTATIVE (AFU_ORTHOLOGUE AFUA_4G08710)-RELATED"/>
    <property type="match status" value="1"/>
</dbReference>
<evidence type="ECO:0000256" key="2">
    <source>
        <dbReference type="ARBA" id="ARBA00023002"/>
    </source>
</evidence>
<evidence type="ECO:0000313" key="5">
    <source>
        <dbReference type="EMBL" id="KAF4310538.1"/>
    </source>
</evidence>
<dbReference type="InterPro" id="IPR002347">
    <property type="entry name" value="SDR_fam"/>
</dbReference>
<dbReference type="Pfam" id="PF00106">
    <property type="entry name" value="adh_short"/>
    <property type="match status" value="2"/>
</dbReference>
<dbReference type="GO" id="GO:0016616">
    <property type="term" value="F:oxidoreductase activity, acting on the CH-OH group of donors, NAD or NADP as acceptor"/>
    <property type="evidence" value="ECO:0007669"/>
    <property type="project" value="UniProtKB-ARBA"/>
</dbReference>
<dbReference type="Gene3D" id="3.40.50.720">
    <property type="entry name" value="NAD(P)-binding Rossmann-like Domain"/>
    <property type="match status" value="1"/>
</dbReference>
<keyword evidence="6" id="KW-1185">Reference proteome</keyword>
<evidence type="ECO:0000313" key="4">
    <source>
        <dbReference type="EMBL" id="KAF4305240.1"/>
    </source>
</evidence>
<dbReference type="AlphaFoldDB" id="A0A8H4IPF2"/>
<proteinExistence type="inferred from homology"/>
<dbReference type="CDD" id="cd05233">
    <property type="entry name" value="SDR_c"/>
    <property type="match status" value="1"/>
</dbReference>
<dbReference type="SUPFAM" id="SSF51735">
    <property type="entry name" value="NAD(P)-binding Rossmann-fold domains"/>
    <property type="match status" value="1"/>
</dbReference>
<gene>
    <name evidence="4" type="ORF">GTA08_BOTSDO06369</name>
    <name evidence="5" type="ORF">GTA08_BOTSDO13965</name>
</gene>
<dbReference type="EMBL" id="WWBZ02000040">
    <property type="protein sequence ID" value="KAF4305240.1"/>
    <property type="molecule type" value="Genomic_DNA"/>
</dbReference>
<sequence>MELQPLTETVHRTRYTAIDPSNPANSAAGKVVAISGGASGIGLAIAHGFCIAGASVVILFARRQAALDEASEKLRKEHGTEVWTYSLDIRDGTATTSTFAAIRKRLDADGQTDDMDILVTCAAVLDQGENAVDFDTETIKNSFETNVFGNLNLVRAFLEPETASIPKALVHGIELGSRKNIEGAQVPGRKKVILDVSTAAVHMKVPGSSLYSTSKLGFTHMMRHLQLEVDRLPGRPIRITSFHPGAILSPGTRGMGWSEDSYPWDDESLPQGFAVWLASPAADFLRGRFGWSCWDVEQLVAMRGRFEQDADFCTSTLKL</sequence>
<dbReference type="PANTHER" id="PTHR43008">
    <property type="entry name" value="BENZIL REDUCTASE"/>
    <property type="match status" value="1"/>
</dbReference>
<name>A0A8H4IPF2_9PEZI</name>
<keyword evidence="2" id="KW-0560">Oxidoreductase</keyword>
<keyword evidence="3" id="KW-1133">Transmembrane helix</keyword>
<comment type="similarity">
    <text evidence="1">Belongs to the short-chain dehydrogenases/reductases (SDR) family.</text>
</comment>
<dbReference type="OrthoDB" id="1933717at2759"/>
<reference evidence="4 6" key="1">
    <citation type="submission" date="2020-04" db="EMBL/GenBank/DDBJ databases">
        <title>Genome Assembly and Annotation of Botryosphaeria dothidea sdau 11-99, a Latent Pathogen of Apple Fruit Ring Rot in China.</title>
        <authorList>
            <person name="Yu C."/>
            <person name="Diao Y."/>
            <person name="Lu Q."/>
            <person name="Zhao J."/>
            <person name="Cui S."/>
            <person name="Peng C."/>
            <person name="He B."/>
            <person name="Liu H."/>
        </authorList>
    </citation>
    <scope>NUCLEOTIDE SEQUENCE [LARGE SCALE GENOMIC DNA]</scope>
    <source>
        <strain evidence="6">sdau11-99</strain>
        <strain evidence="4">Sdau11-99</strain>
    </source>
</reference>
<feature type="transmembrane region" description="Helical" evidence="3">
    <location>
        <begin position="41"/>
        <end position="61"/>
    </location>
</feature>